<comment type="caution">
    <text evidence="1">The sequence shown here is derived from an EMBL/GenBank/DDBJ whole genome shotgun (WGS) entry which is preliminary data.</text>
</comment>
<sequence>VSNVEAGLAKARAAIREAIRTKSYTSDREETFVPRGSVYRNPVGHIVKYIYMPITTYDRDRLVRIFTDYIKVVYHKYPFWNRTNGADHFMLSCHD</sequence>
<organism evidence="1 2">
    <name type="scientific">Gossypium trilobum</name>
    <dbReference type="NCBI Taxonomy" id="34281"/>
    <lineage>
        <taxon>Eukaryota</taxon>
        <taxon>Viridiplantae</taxon>
        <taxon>Streptophyta</taxon>
        <taxon>Embryophyta</taxon>
        <taxon>Tracheophyta</taxon>
        <taxon>Spermatophyta</taxon>
        <taxon>Magnoliopsida</taxon>
        <taxon>eudicotyledons</taxon>
        <taxon>Gunneridae</taxon>
        <taxon>Pentapetalae</taxon>
        <taxon>rosids</taxon>
        <taxon>malvids</taxon>
        <taxon>Malvales</taxon>
        <taxon>Malvaceae</taxon>
        <taxon>Malvoideae</taxon>
        <taxon>Gossypium</taxon>
    </lineage>
</organism>
<gene>
    <name evidence="1" type="ORF">Gotri_001722</name>
</gene>
<evidence type="ECO:0008006" key="3">
    <source>
        <dbReference type="Google" id="ProtNLM"/>
    </source>
</evidence>
<evidence type="ECO:0000313" key="2">
    <source>
        <dbReference type="Proteomes" id="UP000593568"/>
    </source>
</evidence>
<reference evidence="1 2" key="1">
    <citation type="journal article" date="2019" name="Genome Biol. Evol.">
        <title>Insights into the evolution of the New World diploid cottons (Gossypium, subgenus Houzingenia) based on genome sequencing.</title>
        <authorList>
            <person name="Grover C.E."/>
            <person name="Arick M.A. 2nd"/>
            <person name="Thrash A."/>
            <person name="Conover J.L."/>
            <person name="Sanders W.S."/>
            <person name="Peterson D.G."/>
            <person name="Frelichowski J.E."/>
            <person name="Scheffler J.A."/>
            <person name="Scheffler B.E."/>
            <person name="Wendel J.F."/>
        </authorList>
    </citation>
    <scope>NUCLEOTIDE SEQUENCE [LARGE SCALE GENOMIC DNA]</scope>
    <source>
        <strain evidence="1">8</strain>
        <tissue evidence="1">Leaf</tissue>
    </source>
</reference>
<proteinExistence type="predicted"/>
<dbReference type="Proteomes" id="UP000593568">
    <property type="component" value="Unassembled WGS sequence"/>
</dbReference>
<protein>
    <recommendedName>
        <fullName evidence="3">Exostosin GT47 domain-containing protein</fullName>
    </recommendedName>
</protein>
<dbReference type="AlphaFoldDB" id="A0A7J9FFL0"/>
<accession>A0A7J9FFL0</accession>
<name>A0A7J9FFL0_9ROSI</name>
<evidence type="ECO:0000313" key="1">
    <source>
        <dbReference type="EMBL" id="MBA0784102.1"/>
    </source>
</evidence>
<feature type="non-terminal residue" evidence="1">
    <location>
        <position position="1"/>
    </location>
</feature>
<keyword evidence="2" id="KW-1185">Reference proteome</keyword>
<feature type="non-terminal residue" evidence="1">
    <location>
        <position position="95"/>
    </location>
</feature>
<dbReference type="EMBL" id="JABEZW010000013">
    <property type="protein sequence ID" value="MBA0784102.1"/>
    <property type="molecule type" value="Genomic_DNA"/>
</dbReference>